<reference evidence="1 2" key="1">
    <citation type="submission" date="2024-03" db="EMBL/GenBank/DDBJ databases">
        <title>Mouse gut bacterial collection (mGBC) of GemPharmatech.</title>
        <authorList>
            <person name="He Y."/>
            <person name="Dong L."/>
            <person name="Wu D."/>
            <person name="Gao X."/>
            <person name="Lin Z."/>
        </authorList>
    </citation>
    <scope>NUCLEOTIDE SEQUENCE [LARGE SCALE GENOMIC DNA]</scope>
    <source>
        <strain evidence="1 2">61-15</strain>
    </source>
</reference>
<protein>
    <submittedName>
        <fullName evidence="1">HAD family phosphatase</fullName>
    </submittedName>
</protein>
<comment type="caution">
    <text evidence="1">The sequence shown here is derived from an EMBL/GenBank/DDBJ whole genome shotgun (WGS) entry which is preliminary data.</text>
</comment>
<evidence type="ECO:0000313" key="1">
    <source>
        <dbReference type="EMBL" id="MEY8442665.1"/>
    </source>
</evidence>
<proteinExistence type="predicted"/>
<keyword evidence="2" id="KW-1185">Reference proteome</keyword>
<dbReference type="RefSeq" id="WP_369947597.1">
    <property type="nucleotide sequence ID" value="NZ_JBCLSH010000001.1"/>
</dbReference>
<dbReference type="InterPro" id="IPR023214">
    <property type="entry name" value="HAD_sf"/>
</dbReference>
<sequence length="204" mass="23717">MTFKNIIFDLGGVLLDLDFKRMNRQFYSLGIQDFEGYFTLKKQSGFFEELELGLLTPAEFYERLRQESQIDLEDGVIEEAWNLLLKDFDKERMRYLEKLSKKYNIFLFSNTNSIHAQCFEQKCLDQTGRSLESYFEKVFYSHGLHLRKPDKGSFLEVLRLAGLQASETLFIDDNASNIAGAQESGLQTIHLQSPRTVLDLELDV</sequence>
<dbReference type="CDD" id="cd02603">
    <property type="entry name" value="HAD_sEH-N_like"/>
    <property type="match status" value="1"/>
</dbReference>
<dbReference type="InterPro" id="IPR006439">
    <property type="entry name" value="HAD-SF_hydro_IA"/>
</dbReference>
<dbReference type="InterPro" id="IPR036412">
    <property type="entry name" value="HAD-like_sf"/>
</dbReference>
<dbReference type="Pfam" id="PF00702">
    <property type="entry name" value="Hydrolase"/>
    <property type="match status" value="1"/>
</dbReference>
<dbReference type="SFLD" id="SFLDG01129">
    <property type="entry name" value="C1.5:_HAD__Beta-PGM__Phosphata"/>
    <property type="match status" value="1"/>
</dbReference>
<dbReference type="SUPFAM" id="SSF56784">
    <property type="entry name" value="HAD-like"/>
    <property type="match status" value="1"/>
</dbReference>
<accession>A0ABV4CZC5</accession>
<dbReference type="SFLD" id="SFLDS00003">
    <property type="entry name" value="Haloacid_Dehalogenase"/>
    <property type="match status" value="1"/>
</dbReference>
<name>A0ABV4CZC5_9LACT</name>
<dbReference type="PANTHER" id="PTHR43611:SF3">
    <property type="entry name" value="FLAVIN MONONUCLEOTIDE HYDROLASE 1, CHLOROPLATIC"/>
    <property type="match status" value="1"/>
</dbReference>
<dbReference type="NCBIfam" id="TIGR01509">
    <property type="entry name" value="HAD-SF-IA-v3"/>
    <property type="match status" value="1"/>
</dbReference>
<dbReference type="Gene3D" id="3.40.50.1000">
    <property type="entry name" value="HAD superfamily/HAD-like"/>
    <property type="match status" value="1"/>
</dbReference>
<dbReference type="PRINTS" id="PR00413">
    <property type="entry name" value="HADHALOGNASE"/>
</dbReference>
<organism evidence="1 2">
    <name type="scientific">Lactococcus ileimucosae</name>
    <dbReference type="NCBI Taxonomy" id="2941329"/>
    <lineage>
        <taxon>Bacteria</taxon>
        <taxon>Bacillati</taxon>
        <taxon>Bacillota</taxon>
        <taxon>Bacilli</taxon>
        <taxon>Lactobacillales</taxon>
        <taxon>Streptococcaceae</taxon>
        <taxon>Lactococcus</taxon>
    </lineage>
</organism>
<dbReference type="PANTHER" id="PTHR43611">
    <property type="entry name" value="ALPHA-D-GLUCOSE 1-PHOSPHATE PHOSPHATASE"/>
    <property type="match status" value="1"/>
</dbReference>
<dbReference type="Gene3D" id="1.10.150.240">
    <property type="entry name" value="Putative phosphatase, domain 2"/>
    <property type="match status" value="1"/>
</dbReference>
<dbReference type="NCBIfam" id="TIGR01549">
    <property type="entry name" value="HAD-SF-IA-v1"/>
    <property type="match status" value="1"/>
</dbReference>
<dbReference type="EMBL" id="JBCLSH010000001">
    <property type="protein sequence ID" value="MEY8442665.1"/>
    <property type="molecule type" value="Genomic_DNA"/>
</dbReference>
<dbReference type="InterPro" id="IPR023198">
    <property type="entry name" value="PGP-like_dom2"/>
</dbReference>
<dbReference type="Proteomes" id="UP001565283">
    <property type="component" value="Unassembled WGS sequence"/>
</dbReference>
<gene>
    <name evidence="1" type="ORF">AALA52_00065</name>
</gene>
<evidence type="ECO:0000313" key="2">
    <source>
        <dbReference type="Proteomes" id="UP001565283"/>
    </source>
</evidence>